<feature type="domain" description="AB hydrolase-1" evidence="3">
    <location>
        <begin position="2"/>
        <end position="103"/>
    </location>
</feature>
<dbReference type="GO" id="GO:0052689">
    <property type="term" value="F:carboxylic ester hydrolase activity"/>
    <property type="evidence" value="ECO:0007669"/>
    <property type="project" value="TreeGrafter"/>
</dbReference>
<accession>A0A4S2N360</accession>
<dbReference type="InterPro" id="IPR000073">
    <property type="entry name" value="AB_hydrolase_1"/>
</dbReference>
<sequence>MHGLFGSKQNHRSISKALAKDLNTPVYALDLRNHGDSPHVKRHDYLSMASDVTHFINSHNLESPILVGHSMGAKTAMAVALQHPSLVSRIIVVDNAPVEAGLASSFPRYIQAMRKIEDSKLTKQAEADEILENYGGEKSLAVRQFLLTNLTRTHGSNVLRWRVPVQVLQNALDNMGGFPFHPDKERFEKPALFVRGTMSHYVPDETIPIIGRFFPLFRMKDIESGHWVISEKPHDFKDAVIEFMTPDE</sequence>
<dbReference type="Gene3D" id="3.40.50.1820">
    <property type="entry name" value="alpha/beta hydrolase"/>
    <property type="match status" value="1"/>
</dbReference>
<dbReference type="GO" id="GO:0005739">
    <property type="term" value="C:mitochondrion"/>
    <property type="evidence" value="ECO:0007669"/>
    <property type="project" value="TreeGrafter"/>
</dbReference>
<dbReference type="STRING" id="341454.A0A4S2N360"/>
<organism evidence="4 5">
    <name type="scientific">Ascodesmis nigricans</name>
    <dbReference type="NCBI Taxonomy" id="341454"/>
    <lineage>
        <taxon>Eukaryota</taxon>
        <taxon>Fungi</taxon>
        <taxon>Dikarya</taxon>
        <taxon>Ascomycota</taxon>
        <taxon>Pezizomycotina</taxon>
        <taxon>Pezizomycetes</taxon>
        <taxon>Pezizales</taxon>
        <taxon>Ascodesmidaceae</taxon>
        <taxon>Ascodesmis</taxon>
    </lineage>
</organism>
<dbReference type="Proteomes" id="UP000298138">
    <property type="component" value="Unassembled WGS sequence"/>
</dbReference>
<dbReference type="InParanoid" id="A0A4S2N360"/>
<proteinExistence type="inferred from homology"/>
<dbReference type="InterPro" id="IPR029058">
    <property type="entry name" value="AB_hydrolase_fold"/>
</dbReference>
<evidence type="ECO:0000256" key="1">
    <source>
        <dbReference type="ARBA" id="ARBA00008645"/>
    </source>
</evidence>
<reference evidence="4 5" key="1">
    <citation type="submission" date="2019-04" db="EMBL/GenBank/DDBJ databases">
        <title>Comparative genomics and transcriptomics to analyze fruiting body development in filamentous ascomycetes.</title>
        <authorList>
            <consortium name="DOE Joint Genome Institute"/>
            <person name="Lutkenhaus R."/>
            <person name="Traeger S."/>
            <person name="Breuer J."/>
            <person name="Kuo A."/>
            <person name="Lipzen A."/>
            <person name="Pangilinan J."/>
            <person name="Dilworth D."/>
            <person name="Sandor L."/>
            <person name="Poggeler S."/>
            <person name="Barry K."/>
            <person name="Grigoriev I.V."/>
            <person name="Nowrousian M."/>
        </authorList>
    </citation>
    <scope>NUCLEOTIDE SEQUENCE [LARGE SCALE GENOMIC DNA]</scope>
    <source>
        <strain evidence="4 5">CBS 389.68</strain>
    </source>
</reference>
<dbReference type="AlphaFoldDB" id="A0A4S2N360"/>
<keyword evidence="2 4" id="KW-0378">Hydrolase</keyword>
<dbReference type="SUPFAM" id="SSF53474">
    <property type="entry name" value="alpha/beta-Hydrolases"/>
    <property type="match status" value="1"/>
</dbReference>
<dbReference type="EMBL" id="ML220114">
    <property type="protein sequence ID" value="TGZ83384.1"/>
    <property type="molecule type" value="Genomic_DNA"/>
</dbReference>
<evidence type="ECO:0000313" key="4">
    <source>
        <dbReference type="EMBL" id="TGZ83384.1"/>
    </source>
</evidence>
<dbReference type="PANTHER" id="PTHR46118:SF4">
    <property type="entry name" value="PROTEIN ABHD11"/>
    <property type="match status" value="1"/>
</dbReference>
<dbReference type="PANTHER" id="PTHR46118">
    <property type="entry name" value="PROTEIN ABHD11"/>
    <property type="match status" value="1"/>
</dbReference>
<dbReference type="Pfam" id="PF00561">
    <property type="entry name" value="Abhydrolase_1"/>
    <property type="match status" value="1"/>
</dbReference>
<dbReference type="FunFam" id="3.40.50.1820:FF:000039">
    <property type="entry name" value="Esterase ybfF"/>
    <property type="match status" value="1"/>
</dbReference>
<evidence type="ECO:0000259" key="3">
    <source>
        <dbReference type="Pfam" id="PF00561"/>
    </source>
</evidence>
<protein>
    <submittedName>
        <fullName evidence="4">Alpha/beta-hydrolase</fullName>
    </submittedName>
</protein>
<dbReference type="PRINTS" id="PR00111">
    <property type="entry name" value="ABHYDROLASE"/>
</dbReference>
<gene>
    <name evidence="4" type="ORF">EX30DRAFT_303872</name>
</gene>
<evidence type="ECO:0000313" key="5">
    <source>
        <dbReference type="Proteomes" id="UP000298138"/>
    </source>
</evidence>
<name>A0A4S2N360_9PEZI</name>
<evidence type="ECO:0000256" key="2">
    <source>
        <dbReference type="ARBA" id="ARBA00022801"/>
    </source>
</evidence>
<dbReference type="FunCoup" id="A0A4S2N360">
    <property type="interactions" value="464"/>
</dbReference>
<comment type="similarity">
    <text evidence="1">Belongs to the AB hydrolase superfamily.</text>
</comment>
<dbReference type="OrthoDB" id="8119704at2759"/>
<keyword evidence="5" id="KW-1185">Reference proteome</keyword>